<name>A0A4U1MGP2_9BACL</name>
<sequence>MMSRTLLRNLQISFVYSFKVLQKEIQSFVGVCHMRNSQKGMTLLELMLTVTILVAIVSVLPILMNAAVKSTGGDLQHQEAQLFFRLFCKEVREASRITIVGDNVELLKTDGTRALYERYGSSIRRRVNGTGHEIVLQHIRKLKVVQIGKKVTIEVELQNGESQKRIVFQIADEA</sequence>
<dbReference type="InterPro" id="IPR016977">
    <property type="entry name" value="ComGF"/>
</dbReference>
<dbReference type="Pfam" id="PF07963">
    <property type="entry name" value="N_methyl"/>
    <property type="match status" value="1"/>
</dbReference>
<evidence type="ECO:0000256" key="3">
    <source>
        <dbReference type="SAM" id="Phobius"/>
    </source>
</evidence>
<comment type="subcellular location">
    <subcellularLocation>
        <location evidence="1">Cell surface</location>
    </subcellularLocation>
</comment>
<dbReference type="InterPro" id="IPR012902">
    <property type="entry name" value="N_methyl_site"/>
</dbReference>
<dbReference type="Proteomes" id="UP000310541">
    <property type="component" value="Unassembled WGS sequence"/>
</dbReference>
<keyword evidence="3" id="KW-0472">Membrane</keyword>
<dbReference type="PROSITE" id="PS00409">
    <property type="entry name" value="PROKAR_NTER_METHYL"/>
    <property type="match status" value="1"/>
</dbReference>
<dbReference type="AlphaFoldDB" id="A0A4U1MGP2"/>
<evidence type="ECO:0000256" key="1">
    <source>
        <dbReference type="ARBA" id="ARBA00004241"/>
    </source>
</evidence>
<dbReference type="GO" id="GO:0009986">
    <property type="term" value="C:cell surface"/>
    <property type="evidence" value="ECO:0007669"/>
    <property type="project" value="UniProtKB-SubCell"/>
</dbReference>
<gene>
    <name evidence="4" type="ORF">FBF83_12595</name>
</gene>
<protein>
    <submittedName>
        <fullName evidence="4">Prepilin-type N-terminal cleavage/methylation domain-containing protein</fullName>
    </submittedName>
</protein>
<proteinExistence type="predicted"/>
<comment type="caution">
    <text evidence="4">The sequence shown here is derived from an EMBL/GenBank/DDBJ whole genome shotgun (WGS) entry which is preliminary data.</text>
</comment>
<reference evidence="4 5" key="1">
    <citation type="submission" date="2019-04" db="EMBL/GenBank/DDBJ databases">
        <title>Genome sequence of Bacillus hwajinpoensis strain Y2.</title>
        <authorList>
            <person name="Fair J.L."/>
            <person name="Maclea K.S."/>
        </authorList>
    </citation>
    <scope>NUCLEOTIDE SEQUENCE [LARGE SCALE GENOMIC DNA]</scope>
    <source>
        <strain evidence="4 5">Y2</strain>
    </source>
</reference>
<keyword evidence="2" id="KW-0178">Competence</keyword>
<dbReference type="GO" id="GO:0030420">
    <property type="term" value="P:establishment of competence for transformation"/>
    <property type="evidence" value="ECO:0007669"/>
    <property type="project" value="UniProtKB-KW"/>
</dbReference>
<dbReference type="EMBL" id="SWFM01000003">
    <property type="protein sequence ID" value="TKD70093.1"/>
    <property type="molecule type" value="Genomic_DNA"/>
</dbReference>
<feature type="transmembrane region" description="Helical" evidence="3">
    <location>
        <begin position="43"/>
        <end position="64"/>
    </location>
</feature>
<evidence type="ECO:0000313" key="4">
    <source>
        <dbReference type="EMBL" id="TKD70093.1"/>
    </source>
</evidence>
<keyword evidence="3" id="KW-1133">Transmembrane helix</keyword>
<keyword evidence="3" id="KW-0812">Transmembrane</keyword>
<dbReference type="NCBIfam" id="TIGR02532">
    <property type="entry name" value="IV_pilin_GFxxxE"/>
    <property type="match status" value="1"/>
</dbReference>
<organism evidence="4 5">
    <name type="scientific">Guptibacillus hwajinpoensis</name>
    <dbReference type="NCBI Taxonomy" id="208199"/>
    <lineage>
        <taxon>Bacteria</taxon>
        <taxon>Bacillati</taxon>
        <taxon>Bacillota</taxon>
        <taxon>Bacilli</taxon>
        <taxon>Bacillales</taxon>
        <taxon>Guptibacillaceae</taxon>
        <taxon>Guptibacillus</taxon>
    </lineage>
</organism>
<evidence type="ECO:0000313" key="5">
    <source>
        <dbReference type="Proteomes" id="UP000310541"/>
    </source>
</evidence>
<evidence type="ECO:0000256" key="2">
    <source>
        <dbReference type="ARBA" id="ARBA00023287"/>
    </source>
</evidence>
<accession>A0A4U1MGP2</accession>
<dbReference type="Pfam" id="PF15980">
    <property type="entry name" value="ComGF"/>
    <property type="match status" value="1"/>
</dbReference>
<dbReference type="OrthoDB" id="2361316at2"/>